<dbReference type="EMBL" id="CM042884">
    <property type="protein sequence ID" value="KAI4370108.1"/>
    <property type="molecule type" value="Genomic_DNA"/>
</dbReference>
<reference evidence="2" key="1">
    <citation type="journal article" date="2023" name="Front. Plant Sci.">
        <title>Chromosomal-level genome assembly of Melastoma candidum provides insights into trichome evolution.</title>
        <authorList>
            <person name="Zhong Y."/>
            <person name="Wu W."/>
            <person name="Sun C."/>
            <person name="Zou P."/>
            <person name="Liu Y."/>
            <person name="Dai S."/>
            <person name="Zhou R."/>
        </authorList>
    </citation>
    <scope>NUCLEOTIDE SEQUENCE [LARGE SCALE GENOMIC DNA]</scope>
</reference>
<dbReference type="Proteomes" id="UP001057402">
    <property type="component" value="Chromosome 5"/>
</dbReference>
<organism evidence="1 2">
    <name type="scientific">Melastoma candidum</name>
    <dbReference type="NCBI Taxonomy" id="119954"/>
    <lineage>
        <taxon>Eukaryota</taxon>
        <taxon>Viridiplantae</taxon>
        <taxon>Streptophyta</taxon>
        <taxon>Embryophyta</taxon>
        <taxon>Tracheophyta</taxon>
        <taxon>Spermatophyta</taxon>
        <taxon>Magnoliopsida</taxon>
        <taxon>eudicotyledons</taxon>
        <taxon>Gunneridae</taxon>
        <taxon>Pentapetalae</taxon>
        <taxon>rosids</taxon>
        <taxon>malvids</taxon>
        <taxon>Myrtales</taxon>
        <taxon>Melastomataceae</taxon>
        <taxon>Melastomatoideae</taxon>
        <taxon>Melastomateae</taxon>
        <taxon>Melastoma</taxon>
    </lineage>
</organism>
<proteinExistence type="predicted"/>
<protein>
    <submittedName>
        <fullName evidence="1">Uncharacterized protein</fullName>
    </submittedName>
</protein>
<evidence type="ECO:0000313" key="1">
    <source>
        <dbReference type="EMBL" id="KAI4370108.1"/>
    </source>
</evidence>
<name>A0ACB9QTW4_9MYRT</name>
<accession>A0ACB9QTW4</accession>
<keyword evidence="2" id="KW-1185">Reference proteome</keyword>
<gene>
    <name evidence="1" type="ORF">MLD38_018489</name>
</gene>
<evidence type="ECO:0000313" key="2">
    <source>
        <dbReference type="Proteomes" id="UP001057402"/>
    </source>
</evidence>
<comment type="caution">
    <text evidence="1">The sequence shown here is derived from an EMBL/GenBank/DDBJ whole genome shotgun (WGS) entry which is preliminary data.</text>
</comment>
<sequence length="151" mass="16185">MGSDDYSVKVRKIKGCDSVCDAAARVSRGPPGTFSSAACEVTKPVGAIDVLSSHKNGQTSVTKCAEQFSSFESGELSRKIEYVNGNSARDLKQDEFPSPCKARKVSQTSLTSSVKARLSHTNGFSGTIAIDDFKDLFKKSLKRSISLGIQL</sequence>